<evidence type="ECO:0000313" key="1">
    <source>
        <dbReference type="EMBL" id="QJB69474.1"/>
    </source>
</evidence>
<dbReference type="InterPro" id="IPR011256">
    <property type="entry name" value="Reg_factor_effector_dom_sf"/>
</dbReference>
<keyword evidence="2" id="KW-1185">Reference proteome</keyword>
<name>A0A6H2DM96_9SPHN</name>
<dbReference type="Pfam" id="PF04832">
    <property type="entry name" value="SOUL"/>
    <property type="match status" value="1"/>
</dbReference>
<dbReference type="InterPro" id="IPR006917">
    <property type="entry name" value="SOUL_heme-bd"/>
</dbReference>
<dbReference type="PANTHER" id="PTHR11220">
    <property type="entry name" value="HEME-BINDING PROTEIN-RELATED"/>
    <property type="match status" value="1"/>
</dbReference>
<gene>
    <name evidence="1" type="ORF">HF685_09435</name>
</gene>
<organism evidence="1 2">
    <name type="scientific">Parasphingorhabdus halotolerans</name>
    <dbReference type="NCBI Taxonomy" id="2725558"/>
    <lineage>
        <taxon>Bacteria</taxon>
        <taxon>Pseudomonadati</taxon>
        <taxon>Pseudomonadota</taxon>
        <taxon>Alphaproteobacteria</taxon>
        <taxon>Sphingomonadales</taxon>
        <taxon>Sphingomonadaceae</taxon>
        <taxon>Parasphingorhabdus</taxon>
    </lineage>
</organism>
<dbReference type="Proteomes" id="UP000501600">
    <property type="component" value="Chromosome"/>
</dbReference>
<dbReference type="KEGG" id="phao:HF685_09435"/>
<accession>A0A6H2DM96</accession>
<reference evidence="1 2" key="1">
    <citation type="submission" date="2020-04" db="EMBL/GenBank/DDBJ databases">
        <title>Genome sequence for Sphingorhabdus sp. strain M1.</title>
        <authorList>
            <person name="Park S.-J."/>
        </authorList>
    </citation>
    <scope>NUCLEOTIDE SEQUENCE [LARGE SCALE GENOMIC DNA]</scope>
    <source>
        <strain evidence="1 2">JK6</strain>
    </source>
</reference>
<dbReference type="Gene3D" id="3.20.80.10">
    <property type="entry name" value="Regulatory factor, effector binding domain"/>
    <property type="match status" value="1"/>
</dbReference>
<dbReference type="AlphaFoldDB" id="A0A6H2DM96"/>
<dbReference type="PANTHER" id="PTHR11220:SF58">
    <property type="entry name" value="SOUL HEME-BINDING FAMILY PROTEIN"/>
    <property type="match status" value="1"/>
</dbReference>
<protein>
    <submittedName>
        <fullName evidence="1">Heme-binding protein</fullName>
    </submittedName>
</protein>
<evidence type="ECO:0000313" key="2">
    <source>
        <dbReference type="Proteomes" id="UP000501600"/>
    </source>
</evidence>
<sequence>MGCAHAQDSIEQPKYDVIKQSDGVELRNYAPYLAAEVTIEAGSSDEASNKGFRQLAGYIFGGNQRADKIAMTAPVTTQAKSASTTIAMTAPVTTSKNEDGAYTIQFSMPSKWTMDTLPIPDNDKIELTEIPAEQRVAYRYIGTRSEALIKEAAAKIEDFRKAEDLEAASSLIVAGYDGPSVPQAQRRWEVMQIVKRSVQ</sequence>
<dbReference type="RefSeq" id="WP_168819541.1">
    <property type="nucleotide sequence ID" value="NZ_CP051217.1"/>
</dbReference>
<dbReference type="SUPFAM" id="SSF55136">
    <property type="entry name" value="Probable bacterial effector-binding domain"/>
    <property type="match status" value="1"/>
</dbReference>
<dbReference type="EMBL" id="CP051217">
    <property type="protein sequence ID" value="QJB69474.1"/>
    <property type="molecule type" value="Genomic_DNA"/>
</dbReference>
<proteinExistence type="predicted"/>